<evidence type="ECO:0000313" key="2">
    <source>
        <dbReference type="Proteomes" id="UP000238634"/>
    </source>
</evidence>
<keyword evidence="2" id="KW-1185">Reference proteome</keyword>
<proteinExistence type="predicted"/>
<dbReference type="RefSeq" id="WP_073074955.1">
    <property type="nucleotide sequence ID" value="NZ_MPPI01000053.1"/>
</dbReference>
<organism evidence="1 2">
    <name type="scientific">Phormidesmis priestleyi ULC007</name>
    <dbReference type="NCBI Taxonomy" id="1920490"/>
    <lineage>
        <taxon>Bacteria</taxon>
        <taxon>Bacillati</taxon>
        <taxon>Cyanobacteriota</taxon>
        <taxon>Cyanophyceae</taxon>
        <taxon>Leptolyngbyales</taxon>
        <taxon>Leptolyngbyaceae</taxon>
        <taxon>Phormidesmis</taxon>
    </lineage>
</organism>
<evidence type="ECO:0000313" key="1">
    <source>
        <dbReference type="EMBL" id="PSB15654.1"/>
    </source>
</evidence>
<reference evidence="1 2" key="1">
    <citation type="submission" date="2018-02" db="EMBL/GenBank/DDBJ databases">
        <authorList>
            <person name="Cohen D.B."/>
            <person name="Kent A.D."/>
        </authorList>
    </citation>
    <scope>NUCLEOTIDE SEQUENCE [LARGE SCALE GENOMIC DNA]</scope>
    <source>
        <strain evidence="1 2">ULC007</strain>
    </source>
</reference>
<gene>
    <name evidence="1" type="ORF">C7B65_23965</name>
</gene>
<dbReference type="EMBL" id="PVWG01000056">
    <property type="protein sequence ID" value="PSB15654.1"/>
    <property type="molecule type" value="Genomic_DNA"/>
</dbReference>
<accession>A0A2T1D5F4</accession>
<dbReference type="STRING" id="1920490.GCA_001895925_02797"/>
<dbReference type="AlphaFoldDB" id="A0A2T1D5F4"/>
<name>A0A2T1D5F4_9CYAN</name>
<protein>
    <submittedName>
        <fullName evidence="1">Uncharacterized protein</fullName>
    </submittedName>
</protein>
<sequence>MPNAATISQVTPIGLDVGNGAVKMTSSMGQTLMESYVYYLSERATHANLGYVEYLSGDRADLAGKQWIGGSNAYFQSPSGVYRVTDCTDADAMTLLVSIPCQLRDGVFQQ</sequence>
<dbReference type="OrthoDB" id="526902at2"/>
<dbReference type="Proteomes" id="UP000238634">
    <property type="component" value="Unassembled WGS sequence"/>
</dbReference>
<comment type="caution">
    <text evidence="1">The sequence shown here is derived from an EMBL/GenBank/DDBJ whole genome shotgun (WGS) entry which is preliminary data.</text>
</comment>
<reference evidence="1 2" key="2">
    <citation type="submission" date="2018-03" db="EMBL/GenBank/DDBJ databases">
        <title>The ancient ancestry and fast evolution of plastids.</title>
        <authorList>
            <person name="Moore K.R."/>
            <person name="Magnabosco C."/>
            <person name="Momper L."/>
            <person name="Gold D.A."/>
            <person name="Bosak T."/>
            <person name="Fournier G.P."/>
        </authorList>
    </citation>
    <scope>NUCLEOTIDE SEQUENCE [LARGE SCALE GENOMIC DNA]</scope>
    <source>
        <strain evidence="1 2">ULC007</strain>
    </source>
</reference>